<keyword evidence="2" id="KW-1185">Reference proteome</keyword>
<dbReference type="InterPro" id="IPR027417">
    <property type="entry name" value="P-loop_NTPase"/>
</dbReference>
<dbReference type="eggNOG" id="KOG0922">
    <property type="taxonomic scope" value="Eukaryota"/>
</dbReference>
<name>W1PGK8_AMBTC</name>
<dbReference type="Gramene" id="ERN06761">
    <property type="protein sequence ID" value="ERN06761"/>
    <property type="gene ID" value="AMTR_s00005p00123270"/>
</dbReference>
<organism evidence="1 2">
    <name type="scientific">Amborella trichopoda</name>
    <dbReference type="NCBI Taxonomy" id="13333"/>
    <lineage>
        <taxon>Eukaryota</taxon>
        <taxon>Viridiplantae</taxon>
        <taxon>Streptophyta</taxon>
        <taxon>Embryophyta</taxon>
        <taxon>Tracheophyta</taxon>
        <taxon>Spermatophyta</taxon>
        <taxon>Magnoliopsida</taxon>
        <taxon>Amborellales</taxon>
        <taxon>Amborellaceae</taxon>
        <taxon>Amborella</taxon>
    </lineage>
</organism>
<accession>W1PGK8</accession>
<evidence type="ECO:0000313" key="1">
    <source>
        <dbReference type="EMBL" id="ERN06761.1"/>
    </source>
</evidence>
<dbReference type="HOGENOM" id="CLU_2981723_0_0_1"/>
<dbReference type="EMBL" id="KI393866">
    <property type="protein sequence ID" value="ERN06761.1"/>
    <property type="molecule type" value="Genomic_DNA"/>
</dbReference>
<dbReference type="Proteomes" id="UP000017836">
    <property type="component" value="Unassembled WGS sequence"/>
</dbReference>
<protein>
    <submittedName>
        <fullName evidence="1">Uncharacterized protein</fullName>
    </submittedName>
</protein>
<reference evidence="2" key="1">
    <citation type="journal article" date="2013" name="Science">
        <title>The Amborella genome and the evolution of flowering plants.</title>
        <authorList>
            <consortium name="Amborella Genome Project"/>
        </authorList>
    </citation>
    <scope>NUCLEOTIDE SEQUENCE [LARGE SCALE GENOMIC DNA]</scope>
</reference>
<dbReference type="STRING" id="13333.W1PGK8"/>
<evidence type="ECO:0000313" key="2">
    <source>
        <dbReference type="Proteomes" id="UP000017836"/>
    </source>
</evidence>
<proteinExistence type="predicted"/>
<sequence length="58" mass="6622">MSRNRLGDVLLFMTGQEDIEKTVSKLEERIRSLEEGSCMGAIILPLHCSLPPEMQVRY</sequence>
<dbReference type="Gene3D" id="3.40.50.300">
    <property type="entry name" value="P-loop containing nucleotide triphosphate hydrolases"/>
    <property type="match status" value="1"/>
</dbReference>
<dbReference type="AlphaFoldDB" id="W1PGK8"/>
<gene>
    <name evidence="1" type="ORF">AMTR_s00005p00123270</name>
</gene>
<dbReference type="OMA" id="IILPLHC"/>